<dbReference type="PIRSF" id="PIRSF036492">
    <property type="entry name" value="ALDH"/>
    <property type="match status" value="1"/>
</dbReference>
<dbReference type="SUPFAM" id="SSF53720">
    <property type="entry name" value="ALDH-like"/>
    <property type="match status" value="1"/>
</dbReference>
<keyword evidence="2 4" id="KW-0560">Oxidoreductase</keyword>
<dbReference type="Gene3D" id="3.40.309.10">
    <property type="entry name" value="Aldehyde Dehydrogenase, Chain A, domain 2"/>
    <property type="match status" value="1"/>
</dbReference>
<dbReference type="PANTHER" id="PTHR43570">
    <property type="entry name" value="ALDEHYDE DEHYDROGENASE"/>
    <property type="match status" value="1"/>
</dbReference>
<feature type="active site" evidence="5 6">
    <location>
        <position position="210"/>
    </location>
</feature>
<accession>A0A1D2YVZ3</accession>
<dbReference type="Pfam" id="PF00171">
    <property type="entry name" value="Aldedh"/>
    <property type="match status" value="1"/>
</dbReference>
<evidence type="ECO:0000256" key="6">
    <source>
        <dbReference type="PROSITE-ProRule" id="PRU10007"/>
    </source>
</evidence>
<name>A0A1D2YVZ3_9BACI</name>
<dbReference type="InterPro" id="IPR015590">
    <property type="entry name" value="Aldehyde_DH_dom"/>
</dbReference>
<dbReference type="InterPro" id="IPR029510">
    <property type="entry name" value="Ald_DH_CS_GLU"/>
</dbReference>
<dbReference type="PANTHER" id="PTHR43570:SF16">
    <property type="entry name" value="ALDEHYDE DEHYDROGENASE TYPE III, ISOFORM Q"/>
    <property type="match status" value="1"/>
</dbReference>
<dbReference type="GO" id="GO:0005737">
    <property type="term" value="C:cytoplasm"/>
    <property type="evidence" value="ECO:0007669"/>
    <property type="project" value="TreeGrafter"/>
</dbReference>
<comment type="caution">
    <text evidence="9">The sequence shown here is derived from an EMBL/GenBank/DDBJ whole genome shotgun (WGS) entry which is preliminary data.</text>
</comment>
<keyword evidence="3" id="KW-0520">NAD</keyword>
<evidence type="ECO:0000256" key="5">
    <source>
        <dbReference type="PIRSR" id="PIRSR036492-1"/>
    </source>
</evidence>
<reference evidence="9 10" key="1">
    <citation type="submission" date="2016-09" db="EMBL/GenBank/DDBJ databases">
        <title>Draft genome sequence for the type strain of Vulcanibacillus modesticaldus BR, a strictly anaerobic, moderately thermophilic, and nitrate-reducing bacterium from deep sea-hydrothermal vents of the Mid-Atlantic Ridge.</title>
        <authorList>
            <person name="Abin C.A."/>
            <person name="Hollibaugh J.T."/>
        </authorList>
    </citation>
    <scope>NUCLEOTIDE SEQUENCE [LARGE SCALE GENOMIC DNA]</scope>
    <source>
        <strain evidence="9 10">BR</strain>
    </source>
</reference>
<dbReference type="PROSITE" id="PS00070">
    <property type="entry name" value="ALDEHYDE_DEHYDR_CYS"/>
    <property type="match status" value="1"/>
</dbReference>
<evidence type="ECO:0000256" key="1">
    <source>
        <dbReference type="ARBA" id="ARBA00009986"/>
    </source>
</evidence>
<dbReference type="OrthoDB" id="9762913at2"/>
<dbReference type="InterPro" id="IPR012394">
    <property type="entry name" value="Aldehyde_DH_NAD(P)"/>
</dbReference>
<feature type="domain" description="Aldehyde dehydrogenase" evidence="8">
    <location>
        <begin position="4"/>
        <end position="428"/>
    </location>
</feature>
<organism evidence="9 10">
    <name type="scientific">Vulcanibacillus modesticaldus</name>
    <dbReference type="NCBI Taxonomy" id="337097"/>
    <lineage>
        <taxon>Bacteria</taxon>
        <taxon>Bacillati</taxon>
        <taxon>Bacillota</taxon>
        <taxon>Bacilli</taxon>
        <taxon>Bacillales</taxon>
        <taxon>Bacillaceae</taxon>
        <taxon>Vulcanibacillus</taxon>
    </lineage>
</organism>
<gene>
    <name evidence="9" type="ORF">BHF71_07250</name>
</gene>
<dbReference type="EMBL" id="MIJF01000012">
    <property type="protein sequence ID" value="OEF99900.1"/>
    <property type="molecule type" value="Genomic_DNA"/>
</dbReference>
<evidence type="ECO:0000259" key="8">
    <source>
        <dbReference type="Pfam" id="PF00171"/>
    </source>
</evidence>
<dbReference type="InterPro" id="IPR016160">
    <property type="entry name" value="Ald_DH_CS_CYS"/>
</dbReference>
<dbReference type="Gene3D" id="3.40.605.10">
    <property type="entry name" value="Aldehyde Dehydrogenase, Chain A, domain 1"/>
    <property type="match status" value="1"/>
</dbReference>
<protein>
    <recommendedName>
        <fullName evidence="4">Aldehyde dehydrogenase</fullName>
    </recommendedName>
</protein>
<feature type="active site" evidence="5">
    <location>
        <position position="244"/>
    </location>
</feature>
<comment type="similarity">
    <text evidence="1 4 7">Belongs to the aldehyde dehydrogenase family.</text>
</comment>
<evidence type="ECO:0000313" key="10">
    <source>
        <dbReference type="Proteomes" id="UP000243739"/>
    </source>
</evidence>
<dbReference type="InterPro" id="IPR016162">
    <property type="entry name" value="Ald_DH_N"/>
</dbReference>
<dbReference type="CDD" id="cd07136">
    <property type="entry name" value="ALDH_YwdH-P39616"/>
    <property type="match status" value="1"/>
</dbReference>
<keyword evidence="10" id="KW-1185">Reference proteome</keyword>
<dbReference type="GO" id="GO:0004029">
    <property type="term" value="F:aldehyde dehydrogenase (NAD+) activity"/>
    <property type="evidence" value="ECO:0007669"/>
    <property type="project" value="TreeGrafter"/>
</dbReference>
<sequence>MDKIQNLVKKQKKYFETGKTKDLLFRINNLKKLKLGIKKHENRIIEALKEELNKSAFESYTSEIGLVYEEINQAIKHLKKWVKPKKVKTPITHFGSSSYIYYEPYGLTLIISPWNYPFQLAIAPLVGAISAGNCAIIKPSELTPKVSQIIRELIEESFHEEYIAVVEGGVDESTALLQEKFDYIFFTGSVPVGKIVMEAAAKFLTPITLELGGKSPSIVHKDANLQLAAKRIVWGKYLNAGQTCIAPDYLMVHKNVKNKLIEYMKDYIKEFYGTDSANSENYARIVNERHFNRLVSYLQDGRILIGGRTDKDKLFIEPTIIDQINWDSSIMKEEIFGPLLPVMEYEDVYEVIKIVNEHPKPLALYFFSKDKHLQNEIIDKISFGGGCINDTVYHFASPHLPFGGVGNSGMGSYHGKSSFELFSHKKSILKQTTLFDLPFRYPTTKDALKKVKLFLK</sequence>
<dbReference type="STRING" id="337097.BHF71_07250"/>
<dbReference type="GO" id="GO:0006081">
    <property type="term" value="P:aldehyde metabolic process"/>
    <property type="evidence" value="ECO:0007669"/>
    <property type="project" value="InterPro"/>
</dbReference>
<dbReference type="FunFam" id="3.40.309.10:FF:000003">
    <property type="entry name" value="Aldehyde dehydrogenase"/>
    <property type="match status" value="1"/>
</dbReference>
<dbReference type="AlphaFoldDB" id="A0A1D2YVZ3"/>
<dbReference type="Proteomes" id="UP000243739">
    <property type="component" value="Unassembled WGS sequence"/>
</dbReference>
<evidence type="ECO:0000256" key="2">
    <source>
        <dbReference type="ARBA" id="ARBA00023002"/>
    </source>
</evidence>
<dbReference type="InterPro" id="IPR016161">
    <property type="entry name" value="Ald_DH/histidinol_DH"/>
</dbReference>
<proteinExistence type="inferred from homology"/>
<dbReference type="FunFam" id="3.40.605.10:FF:000004">
    <property type="entry name" value="Aldehyde dehydrogenase"/>
    <property type="match status" value="1"/>
</dbReference>
<evidence type="ECO:0000256" key="7">
    <source>
        <dbReference type="RuleBase" id="RU003345"/>
    </source>
</evidence>
<evidence type="ECO:0000256" key="3">
    <source>
        <dbReference type="ARBA" id="ARBA00023027"/>
    </source>
</evidence>
<evidence type="ECO:0000256" key="4">
    <source>
        <dbReference type="PIRNR" id="PIRNR036492"/>
    </source>
</evidence>
<dbReference type="RefSeq" id="WP_069656206.1">
    <property type="nucleotide sequence ID" value="NZ_MIJF01000012.1"/>
</dbReference>
<evidence type="ECO:0000313" key="9">
    <source>
        <dbReference type="EMBL" id="OEF99900.1"/>
    </source>
</evidence>
<dbReference type="PROSITE" id="PS00687">
    <property type="entry name" value="ALDEHYDE_DEHYDR_GLU"/>
    <property type="match status" value="1"/>
</dbReference>
<dbReference type="InterPro" id="IPR016163">
    <property type="entry name" value="Ald_DH_C"/>
</dbReference>